<dbReference type="Gene3D" id="1.20.1540.10">
    <property type="entry name" value="Rhomboid-like"/>
    <property type="match status" value="1"/>
</dbReference>
<dbReference type="OrthoDB" id="9813074at2"/>
<feature type="transmembrane region" description="Helical" evidence="7">
    <location>
        <begin position="14"/>
        <end position="34"/>
    </location>
</feature>
<evidence type="ECO:0000256" key="6">
    <source>
        <dbReference type="ARBA" id="ARBA00023136"/>
    </source>
</evidence>
<dbReference type="GO" id="GO:0016020">
    <property type="term" value="C:membrane"/>
    <property type="evidence" value="ECO:0007669"/>
    <property type="project" value="UniProtKB-SubCell"/>
</dbReference>
<keyword evidence="6 7" id="KW-0472">Membrane</keyword>
<organism evidence="9 10">
    <name type="scientific">Floricoccus tropicus</name>
    <dbReference type="NCBI Taxonomy" id="1859473"/>
    <lineage>
        <taxon>Bacteria</taxon>
        <taxon>Bacillati</taxon>
        <taxon>Bacillota</taxon>
        <taxon>Bacilli</taxon>
        <taxon>Lactobacillales</taxon>
        <taxon>Streptococcaceae</taxon>
        <taxon>Floricoccus</taxon>
    </lineage>
</organism>
<evidence type="ECO:0000256" key="7">
    <source>
        <dbReference type="SAM" id="Phobius"/>
    </source>
</evidence>
<dbReference type="AlphaFoldDB" id="A0A1E8GL97"/>
<dbReference type="Pfam" id="PF01694">
    <property type="entry name" value="Rhomboid"/>
    <property type="match status" value="1"/>
</dbReference>
<dbReference type="Proteomes" id="UP000178622">
    <property type="component" value="Unassembled WGS sequence"/>
</dbReference>
<accession>A0A1E8GL97</accession>
<proteinExistence type="inferred from homology"/>
<comment type="caution">
    <text evidence="9">The sequence shown here is derived from an EMBL/GenBank/DDBJ whole genome shotgun (WGS) entry which is preliminary data.</text>
</comment>
<evidence type="ECO:0000256" key="3">
    <source>
        <dbReference type="ARBA" id="ARBA00022692"/>
    </source>
</evidence>
<dbReference type="EMBL" id="MKIR01000022">
    <property type="protein sequence ID" value="OFI49009.1"/>
    <property type="molecule type" value="Genomic_DNA"/>
</dbReference>
<feature type="transmembrane region" description="Helical" evidence="7">
    <location>
        <begin position="100"/>
        <end position="119"/>
    </location>
</feature>
<dbReference type="PANTHER" id="PTHR43731:SF14">
    <property type="entry name" value="PRESENILIN-ASSOCIATED RHOMBOID-LIKE PROTEIN, MITOCHONDRIAL"/>
    <property type="match status" value="1"/>
</dbReference>
<keyword evidence="10" id="KW-1185">Reference proteome</keyword>
<name>A0A1E8GL97_9LACT</name>
<comment type="similarity">
    <text evidence="2">Belongs to the peptidase S54 family.</text>
</comment>
<evidence type="ECO:0000313" key="9">
    <source>
        <dbReference type="EMBL" id="OFI49009.1"/>
    </source>
</evidence>
<dbReference type="STRING" id="1859473.BG261_04930"/>
<dbReference type="InterPro" id="IPR022764">
    <property type="entry name" value="Peptidase_S54_rhomboid_dom"/>
</dbReference>
<dbReference type="RefSeq" id="WP_070792660.1">
    <property type="nucleotide sequence ID" value="NZ_MKIR01000022.1"/>
</dbReference>
<evidence type="ECO:0000256" key="5">
    <source>
        <dbReference type="ARBA" id="ARBA00022989"/>
    </source>
</evidence>
<evidence type="ECO:0000256" key="1">
    <source>
        <dbReference type="ARBA" id="ARBA00004141"/>
    </source>
</evidence>
<keyword evidence="5 7" id="KW-1133">Transmembrane helix</keyword>
<sequence length="228" mass="25207">MTNLKKYFNPNHKVTYIITAITTLVFVYMLIVYGPDGMTSPVALIKSGALWGGVISSPFDLWRLITPIFVHIGFAHFFFNIFAIYFIGAQVEEIFGSFRFFILYMFSGIFANAMSLYFSPETISAGASTSIFGMFAGVVALGYISNNSAFKEVAKGYLALIIFNLVSNLFEVNVSLLGHIGGIIGGILLAFAIPYNYPGMRNPKGVRFAALVIYSALLIFFCVFSVYR</sequence>
<evidence type="ECO:0000313" key="10">
    <source>
        <dbReference type="Proteomes" id="UP000178622"/>
    </source>
</evidence>
<dbReference type="PANTHER" id="PTHR43731">
    <property type="entry name" value="RHOMBOID PROTEASE"/>
    <property type="match status" value="1"/>
</dbReference>
<evidence type="ECO:0000259" key="8">
    <source>
        <dbReference type="Pfam" id="PF01694"/>
    </source>
</evidence>
<dbReference type="GO" id="GO:0004252">
    <property type="term" value="F:serine-type endopeptidase activity"/>
    <property type="evidence" value="ECO:0007669"/>
    <property type="project" value="InterPro"/>
</dbReference>
<dbReference type="InterPro" id="IPR035952">
    <property type="entry name" value="Rhomboid-like_sf"/>
</dbReference>
<keyword evidence="4" id="KW-0378">Hydrolase</keyword>
<feature type="transmembrane region" description="Helical" evidence="7">
    <location>
        <begin position="125"/>
        <end position="144"/>
    </location>
</feature>
<feature type="domain" description="Peptidase S54 rhomboid" evidence="8">
    <location>
        <begin position="60"/>
        <end position="193"/>
    </location>
</feature>
<protein>
    <recommendedName>
        <fullName evidence="8">Peptidase S54 rhomboid domain-containing protein</fullName>
    </recommendedName>
</protein>
<evidence type="ECO:0000256" key="4">
    <source>
        <dbReference type="ARBA" id="ARBA00022801"/>
    </source>
</evidence>
<reference evidence="10" key="1">
    <citation type="submission" date="2016-09" db="EMBL/GenBank/DDBJ databases">
        <title>Draft genome sequence of a novel species of the family Streptococcaceae isolated from flowers.</title>
        <authorList>
            <person name="Chuah L.-O."/>
            <person name="Yap K.-P."/>
            <person name="Thong K.L."/>
            <person name="Liong M.T."/>
            <person name="Ahmad R."/>
            <person name="Rusul G."/>
        </authorList>
    </citation>
    <scope>NUCLEOTIDE SEQUENCE [LARGE SCALE GENOMIC DNA]</scope>
    <source>
        <strain evidence="10">DF1</strain>
    </source>
</reference>
<keyword evidence="3 7" id="KW-0812">Transmembrane</keyword>
<feature type="transmembrane region" description="Helical" evidence="7">
    <location>
        <begin position="68"/>
        <end position="88"/>
    </location>
</feature>
<evidence type="ECO:0000256" key="2">
    <source>
        <dbReference type="ARBA" id="ARBA00009045"/>
    </source>
</evidence>
<feature type="transmembrane region" description="Helical" evidence="7">
    <location>
        <begin position="176"/>
        <end position="196"/>
    </location>
</feature>
<comment type="subcellular location">
    <subcellularLocation>
        <location evidence="1">Membrane</location>
        <topology evidence="1">Multi-pass membrane protein</topology>
    </subcellularLocation>
</comment>
<dbReference type="InterPro" id="IPR050925">
    <property type="entry name" value="Rhomboid_protease_S54"/>
</dbReference>
<gene>
    <name evidence="9" type="ORF">BG261_04930</name>
</gene>
<feature type="transmembrane region" description="Helical" evidence="7">
    <location>
        <begin position="208"/>
        <end position="227"/>
    </location>
</feature>
<dbReference type="SUPFAM" id="SSF144091">
    <property type="entry name" value="Rhomboid-like"/>
    <property type="match status" value="1"/>
</dbReference>